<accession>A0A1M6TKM3</accession>
<proteinExistence type="predicted"/>
<dbReference type="Proteomes" id="UP000185812">
    <property type="component" value="Unassembled WGS sequence"/>
</dbReference>
<reference evidence="2" key="1">
    <citation type="submission" date="2016-11" db="EMBL/GenBank/DDBJ databases">
        <authorList>
            <person name="Varghese N."/>
            <person name="Submissions S."/>
        </authorList>
    </citation>
    <scope>NUCLEOTIDE SEQUENCE [LARGE SCALE GENOMIC DNA]</scope>
    <source>
        <strain evidence="2">DSM 22212</strain>
    </source>
</reference>
<evidence type="ECO:0000313" key="2">
    <source>
        <dbReference type="Proteomes" id="UP000185812"/>
    </source>
</evidence>
<organism evidence="1 2">
    <name type="scientific">Rhodothermus profundi</name>
    <dbReference type="NCBI Taxonomy" id="633813"/>
    <lineage>
        <taxon>Bacteria</taxon>
        <taxon>Pseudomonadati</taxon>
        <taxon>Rhodothermota</taxon>
        <taxon>Rhodothermia</taxon>
        <taxon>Rhodothermales</taxon>
        <taxon>Rhodothermaceae</taxon>
        <taxon>Rhodothermus</taxon>
    </lineage>
</organism>
<keyword evidence="2" id="KW-1185">Reference proteome</keyword>
<protein>
    <submittedName>
        <fullName evidence="1">Uncharacterized protein</fullName>
    </submittedName>
</protein>
<name>A0A1M6TKM3_9BACT</name>
<dbReference type="EMBL" id="FRAU01000004">
    <property type="protein sequence ID" value="SHK57470.1"/>
    <property type="molecule type" value="Genomic_DNA"/>
</dbReference>
<sequence>MKTIVASLVAALLLVLSVEISWEEREIGFSVQEALAACTGCSTCFGETCCKEIDRYYCGMIYSEQSGYVRCYRPCFFCLE</sequence>
<dbReference type="AlphaFoldDB" id="A0A1M6TKM3"/>
<evidence type="ECO:0000313" key="1">
    <source>
        <dbReference type="EMBL" id="SHK57470.1"/>
    </source>
</evidence>
<gene>
    <name evidence="1" type="ORF">SAMN04488087_1434</name>
</gene>
<dbReference type="RefSeq" id="WP_072715294.1">
    <property type="nucleotide sequence ID" value="NZ_FRAU01000004.1"/>
</dbReference>